<keyword evidence="11" id="KW-1185">Reference proteome</keyword>
<organism evidence="10 11">
    <name type="scientific">Candidatus Avelusimicrobium gallicola</name>
    <dbReference type="NCBI Taxonomy" id="2562704"/>
    <lineage>
        <taxon>Bacteria</taxon>
        <taxon>Pseudomonadati</taxon>
        <taxon>Elusimicrobiota</taxon>
        <taxon>Elusimicrobia</taxon>
        <taxon>Elusimicrobiales</taxon>
        <taxon>Elusimicrobiaceae</taxon>
        <taxon>Candidatus Avelusimicrobium</taxon>
    </lineage>
</organism>
<reference evidence="11" key="1">
    <citation type="submission" date="2017-04" db="EMBL/GenBank/DDBJ databases">
        <title>Function of individual gut microbiota members based on whole genome sequencing of pure cultures obtained from chicken caecum.</title>
        <authorList>
            <person name="Medvecky M."/>
            <person name="Cejkova D."/>
            <person name="Polansky O."/>
            <person name="Karasova D."/>
            <person name="Kubasova T."/>
            <person name="Cizek A."/>
            <person name="Rychlik I."/>
        </authorList>
    </citation>
    <scope>NUCLEOTIDE SEQUENCE [LARGE SCALE GENOMIC DNA]</scope>
    <source>
        <strain evidence="11">An273</strain>
    </source>
</reference>
<dbReference type="OrthoDB" id="9770036at2"/>
<evidence type="ECO:0000256" key="6">
    <source>
        <dbReference type="ARBA" id="ARBA00038076"/>
    </source>
</evidence>
<keyword evidence="5 7" id="KW-0472">Membrane</keyword>
<feature type="transmembrane region" description="Helical" evidence="7">
    <location>
        <begin position="21"/>
        <end position="43"/>
    </location>
</feature>
<dbReference type="Pfam" id="PF02687">
    <property type="entry name" value="FtsX"/>
    <property type="match status" value="1"/>
</dbReference>
<keyword evidence="3 7" id="KW-0812">Transmembrane</keyword>
<accession>A0A1Y4DCW3</accession>
<dbReference type="RefSeq" id="WP_087288371.1">
    <property type="nucleotide sequence ID" value="NZ_NFJD01000003.1"/>
</dbReference>
<feature type="transmembrane region" description="Helical" evidence="7">
    <location>
        <begin position="371"/>
        <end position="391"/>
    </location>
</feature>
<comment type="caution">
    <text evidence="10">The sequence shown here is derived from an EMBL/GenBank/DDBJ whole genome shotgun (WGS) entry which is preliminary data.</text>
</comment>
<dbReference type="EMBL" id="NFJD01000003">
    <property type="protein sequence ID" value="OUO56452.1"/>
    <property type="molecule type" value="Genomic_DNA"/>
</dbReference>
<name>A0A1Y4DCW3_9BACT</name>
<evidence type="ECO:0000313" key="10">
    <source>
        <dbReference type="EMBL" id="OUO56452.1"/>
    </source>
</evidence>
<dbReference type="Pfam" id="PF12704">
    <property type="entry name" value="MacB_PCD"/>
    <property type="match status" value="1"/>
</dbReference>
<sequence length="408" mass="44104">MWDSFYAIFKISLKAIFANKMRAALTSLGIVIGVSAVITMLAVGSGAQKSVTDSVARFGTNILFLRQPWDLDESISSPKDVTMDDVYAIRELDGVAAAAPYITTSFDVKYSNTSVALSVLATDPDIFLTYDWPIESGRKFTQREVNDYAQVIVLGASAAQTIFSDVDPLNKTVVLDNIPFKVVGVIKKTGQSGMGFDMDEGALIPYTTGKVKMNAGWNKSDRRALDRVVIKVADFNTIENTKVDIQNAVRNTHRIHPLGKDDFQLDDFASFIEQAKTMGKTMSILLGAIGAVSLIVGGIGVMNIMLVSVTERTREIGIRMAIGATSWDIRLQFLVESVTLSCIGGLIGIILGVIITLLVAAHSTIPAELSLSAILLSVGFSAATGIFFGFYPAYKASKLTPIDALRYE</sequence>
<feature type="transmembrane region" description="Helical" evidence="7">
    <location>
        <begin position="284"/>
        <end position="310"/>
    </location>
</feature>
<dbReference type="PANTHER" id="PTHR30572:SF4">
    <property type="entry name" value="ABC TRANSPORTER PERMEASE YTRF"/>
    <property type="match status" value="1"/>
</dbReference>
<dbReference type="GO" id="GO:0022857">
    <property type="term" value="F:transmembrane transporter activity"/>
    <property type="evidence" value="ECO:0007669"/>
    <property type="project" value="TreeGrafter"/>
</dbReference>
<dbReference type="PANTHER" id="PTHR30572">
    <property type="entry name" value="MEMBRANE COMPONENT OF TRANSPORTER-RELATED"/>
    <property type="match status" value="1"/>
</dbReference>
<keyword evidence="4 7" id="KW-1133">Transmembrane helix</keyword>
<evidence type="ECO:0000256" key="7">
    <source>
        <dbReference type="SAM" id="Phobius"/>
    </source>
</evidence>
<dbReference type="GO" id="GO:0005886">
    <property type="term" value="C:plasma membrane"/>
    <property type="evidence" value="ECO:0007669"/>
    <property type="project" value="UniProtKB-SubCell"/>
</dbReference>
<evidence type="ECO:0000256" key="5">
    <source>
        <dbReference type="ARBA" id="ARBA00023136"/>
    </source>
</evidence>
<evidence type="ECO:0000256" key="3">
    <source>
        <dbReference type="ARBA" id="ARBA00022692"/>
    </source>
</evidence>
<evidence type="ECO:0000256" key="1">
    <source>
        <dbReference type="ARBA" id="ARBA00004651"/>
    </source>
</evidence>
<evidence type="ECO:0000256" key="2">
    <source>
        <dbReference type="ARBA" id="ARBA00022475"/>
    </source>
</evidence>
<evidence type="ECO:0000313" key="11">
    <source>
        <dbReference type="Proteomes" id="UP000196368"/>
    </source>
</evidence>
<dbReference type="InterPro" id="IPR050250">
    <property type="entry name" value="Macrolide_Exporter_MacB"/>
</dbReference>
<feature type="domain" description="ABC3 transporter permease C-terminal" evidence="8">
    <location>
        <begin position="288"/>
        <end position="401"/>
    </location>
</feature>
<dbReference type="InterPro" id="IPR025857">
    <property type="entry name" value="MacB_PCD"/>
</dbReference>
<evidence type="ECO:0000256" key="4">
    <source>
        <dbReference type="ARBA" id="ARBA00022989"/>
    </source>
</evidence>
<evidence type="ECO:0000259" key="8">
    <source>
        <dbReference type="Pfam" id="PF02687"/>
    </source>
</evidence>
<evidence type="ECO:0008006" key="12">
    <source>
        <dbReference type="Google" id="ProtNLM"/>
    </source>
</evidence>
<protein>
    <recommendedName>
        <fullName evidence="12">Multidrug ABC transporter substrate-binding protein</fullName>
    </recommendedName>
</protein>
<dbReference type="AlphaFoldDB" id="A0A1Y4DCW3"/>
<evidence type="ECO:0000259" key="9">
    <source>
        <dbReference type="Pfam" id="PF12704"/>
    </source>
</evidence>
<feature type="domain" description="MacB-like periplasmic core" evidence="9">
    <location>
        <begin position="24"/>
        <end position="247"/>
    </location>
</feature>
<dbReference type="InterPro" id="IPR003838">
    <property type="entry name" value="ABC3_permease_C"/>
</dbReference>
<comment type="similarity">
    <text evidence="6">Belongs to the ABC-4 integral membrane protein family.</text>
</comment>
<keyword evidence="2" id="KW-1003">Cell membrane</keyword>
<proteinExistence type="inferred from homology"/>
<gene>
    <name evidence="10" type="ORF">B5F75_04465</name>
</gene>
<feature type="transmembrane region" description="Helical" evidence="7">
    <location>
        <begin position="331"/>
        <end position="359"/>
    </location>
</feature>
<comment type="subcellular location">
    <subcellularLocation>
        <location evidence="1">Cell membrane</location>
        <topology evidence="1">Multi-pass membrane protein</topology>
    </subcellularLocation>
</comment>
<dbReference type="Proteomes" id="UP000196368">
    <property type="component" value="Unassembled WGS sequence"/>
</dbReference>